<dbReference type="RefSeq" id="WP_228426689.1">
    <property type="nucleotide sequence ID" value="NZ_CP033920.1"/>
</dbReference>
<evidence type="ECO:0000313" key="2">
    <source>
        <dbReference type="Proteomes" id="UP000255224"/>
    </source>
</evidence>
<proteinExistence type="predicted"/>
<accession>A0A376ER54</accession>
<dbReference type="Pfam" id="PF08843">
    <property type="entry name" value="AbiEii"/>
    <property type="match status" value="1"/>
</dbReference>
<dbReference type="AlphaFoldDB" id="A0A376ER54"/>
<name>A0A376ER54_CHRCU</name>
<dbReference type="Proteomes" id="UP000255224">
    <property type="component" value="Unassembled WGS sequence"/>
</dbReference>
<keyword evidence="1" id="KW-0808">Transferase</keyword>
<reference evidence="1 2" key="1">
    <citation type="submission" date="2018-06" db="EMBL/GenBank/DDBJ databases">
        <authorList>
            <consortium name="Pathogen Informatics"/>
            <person name="Doyle S."/>
        </authorList>
    </citation>
    <scope>NUCLEOTIDE SEQUENCE [LARGE SCALE GENOMIC DNA]</scope>
    <source>
        <strain evidence="1 2">NCTC13533</strain>
    </source>
</reference>
<dbReference type="GO" id="GO:0016740">
    <property type="term" value="F:transferase activity"/>
    <property type="evidence" value="ECO:0007669"/>
    <property type="project" value="UniProtKB-KW"/>
</dbReference>
<dbReference type="EMBL" id="UFVQ01000003">
    <property type="protein sequence ID" value="STD13255.1"/>
    <property type="molecule type" value="Genomic_DNA"/>
</dbReference>
<dbReference type="Gene3D" id="3.10.450.620">
    <property type="entry name" value="JHP933, nucleotidyltransferase-like core domain"/>
    <property type="match status" value="1"/>
</dbReference>
<dbReference type="InterPro" id="IPR014942">
    <property type="entry name" value="AbiEii"/>
</dbReference>
<sequence>MEKDWWVSQTLKAVFELDVAEHLVFKGGTSLSKAWNLIERFSEDIDLAIEREFLGFEGSLTKNKKTKLRKASGQYISEVFYLELQEKFKEKGLENVTFSLAETQDSDQDPRIINIFYPNIIEVTEYLKPRVQIEVGCRSLIEPFTMKKISAMVDDEYPEQSFSEKSEEIPSVNPERTFLEKIFLLHEEFQKTAEKIRVDRLSRHLYDLYALSKTEYAESALQNKELYETIVKHRMEFANISGIDYSLHRPATINPIPPENIIELWEKDYAKMREEMVYGENRPTFSEIIETLKKLKDKINSLNWEMI</sequence>
<gene>
    <name evidence="1" type="ORF">NCTC13533_05381</name>
</gene>
<evidence type="ECO:0000313" key="1">
    <source>
        <dbReference type="EMBL" id="STD13255.1"/>
    </source>
</evidence>
<protein>
    <submittedName>
        <fullName evidence="1">Nucleotidyl transferase of uncharacterized function (DUF1814)</fullName>
    </submittedName>
</protein>
<organism evidence="1 2">
    <name type="scientific">Chryseobacterium carnipullorum</name>
    <dbReference type="NCBI Taxonomy" id="1124835"/>
    <lineage>
        <taxon>Bacteria</taxon>
        <taxon>Pseudomonadati</taxon>
        <taxon>Bacteroidota</taxon>
        <taxon>Flavobacteriia</taxon>
        <taxon>Flavobacteriales</taxon>
        <taxon>Weeksellaceae</taxon>
        <taxon>Chryseobacterium group</taxon>
        <taxon>Chryseobacterium</taxon>
    </lineage>
</organism>